<dbReference type="AlphaFoldDB" id="A0A7Y9XZR1"/>
<keyword evidence="3" id="KW-1185">Reference proteome</keyword>
<dbReference type="RefSeq" id="WP_179408111.1">
    <property type="nucleotide sequence ID" value="NZ_BMGF01000004.1"/>
</dbReference>
<dbReference type="EMBL" id="JACBZF010000004">
    <property type="protein sequence ID" value="NYH96293.1"/>
    <property type="molecule type" value="Genomic_DNA"/>
</dbReference>
<gene>
    <name evidence="2" type="ORF">FHS75_002625</name>
</gene>
<protein>
    <submittedName>
        <fullName evidence="2">Uncharacterized protein</fullName>
    </submittedName>
</protein>
<organism evidence="2 3">
    <name type="scientific">Novosphingobium marinum</name>
    <dbReference type="NCBI Taxonomy" id="1514948"/>
    <lineage>
        <taxon>Bacteria</taxon>
        <taxon>Pseudomonadati</taxon>
        <taxon>Pseudomonadota</taxon>
        <taxon>Alphaproteobacteria</taxon>
        <taxon>Sphingomonadales</taxon>
        <taxon>Sphingomonadaceae</taxon>
        <taxon>Novosphingobium</taxon>
    </lineage>
</organism>
<evidence type="ECO:0000256" key="1">
    <source>
        <dbReference type="SAM" id="MobiDB-lite"/>
    </source>
</evidence>
<evidence type="ECO:0000313" key="2">
    <source>
        <dbReference type="EMBL" id="NYH96293.1"/>
    </source>
</evidence>
<comment type="caution">
    <text evidence="2">The sequence shown here is derived from an EMBL/GenBank/DDBJ whole genome shotgun (WGS) entry which is preliminary data.</text>
</comment>
<dbReference type="Proteomes" id="UP000522081">
    <property type="component" value="Unassembled WGS sequence"/>
</dbReference>
<feature type="compositionally biased region" description="Basic and acidic residues" evidence="1">
    <location>
        <begin position="322"/>
        <end position="332"/>
    </location>
</feature>
<proteinExistence type="predicted"/>
<feature type="region of interest" description="Disordered" evidence="1">
    <location>
        <begin position="39"/>
        <end position="58"/>
    </location>
</feature>
<accession>A0A7Y9XZR1</accession>
<feature type="region of interest" description="Disordered" evidence="1">
    <location>
        <begin position="309"/>
        <end position="332"/>
    </location>
</feature>
<name>A0A7Y9XZR1_9SPHN</name>
<reference evidence="2 3" key="1">
    <citation type="submission" date="2020-07" db="EMBL/GenBank/DDBJ databases">
        <title>Genomic Encyclopedia of Type Strains, Phase IV (KMG-IV): sequencing the most valuable type-strain genomes for metagenomic binning, comparative biology and taxonomic classification.</title>
        <authorList>
            <person name="Goeker M."/>
        </authorList>
    </citation>
    <scope>NUCLEOTIDE SEQUENCE [LARGE SCALE GENOMIC DNA]</scope>
    <source>
        <strain evidence="2 3">DSM 29043</strain>
    </source>
</reference>
<evidence type="ECO:0000313" key="3">
    <source>
        <dbReference type="Proteomes" id="UP000522081"/>
    </source>
</evidence>
<sequence>MMLGLAARTRKPIAGFAGGPEDHAQVMETLRNLPVPVQNEMPPSAQPRLGDGLPRQPAQVDPSVLAMVGDKPKKTEDRRRILSGLITAAGVISARTSGNDALGYSIARNYHDQLQSSRDAYNNQMQGYQDRMRVASLPGMTAREMAAYVANPKSWGTNMSDALSSHHAAANVGQTETRVFGNPNAGGSVYQPPRLIENGTDQLRYNPMTGNTSTAVQGMTPGEQYARSLGLQPGTASWFAALKDQMLRGSGPTAFGYDVALDDHRTQNDRSVEGLRQRNRVELRGVPTYGQTNPAPRTVRENIPTVSTPADARRLPKGTKFKTPDGRVKIAR</sequence>